<evidence type="ECO:0000313" key="1">
    <source>
        <dbReference type="EMBL" id="KAG8654127.1"/>
    </source>
</evidence>
<gene>
    <name evidence="1" type="ORF">MANES_05G102401v8</name>
</gene>
<accession>A0ACB7HNB9</accession>
<organism evidence="1 2">
    <name type="scientific">Manihot esculenta</name>
    <name type="common">Cassava</name>
    <name type="synonym">Jatropha manihot</name>
    <dbReference type="NCBI Taxonomy" id="3983"/>
    <lineage>
        <taxon>Eukaryota</taxon>
        <taxon>Viridiplantae</taxon>
        <taxon>Streptophyta</taxon>
        <taxon>Embryophyta</taxon>
        <taxon>Tracheophyta</taxon>
        <taxon>Spermatophyta</taxon>
        <taxon>Magnoliopsida</taxon>
        <taxon>eudicotyledons</taxon>
        <taxon>Gunneridae</taxon>
        <taxon>Pentapetalae</taxon>
        <taxon>rosids</taxon>
        <taxon>fabids</taxon>
        <taxon>Malpighiales</taxon>
        <taxon>Euphorbiaceae</taxon>
        <taxon>Crotonoideae</taxon>
        <taxon>Manihoteae</taxon>
        <taxon>Manihot</taxon>
    </lineage>
</organism>
<name>A0ACB7HNB9_MANES</name>
<proteinExistence type="predicted"/>
<reference evidence="2" key="1">
    <citation type="journal article" date="2016" name="Nat. Biotechnol.">
        <title>Sequencing wild and cultivated cassava and related species reveals extensive interspecific hybridization and genetic diversity.</title>
        <authorList>
            <person name="Bredeson J.V."/>
            <person name="Lyons J.B."/>
            <person name="Prochnik S.E."/>
            <person name="Wu G.A."/>
            <person name="Ha C.M."/>
            <person name="Edsinger-Gonzales E."/>
            <person name="Grimwood J."/>
            <person name="Schmutz J."/>
            <person name="Rabbi I.Y."/>
            <person name="Egesi C."/>
            <person name="Nauluvula P."/>
            <person name="Lebot V."/>
            <person name="Ndunguru J."/>
            <person name="Mkamilo G."/>
            <person name="Bart R.S."/>
            <person name="Setter T.L."/>
            <person name="Gleadow R.M."/>
            <person name="Kulakow P."/>
            <person name="Ferguson M.E."/>
            <person name="Rounsley S."/>
            <person name="Rokhsar D.S."/>
        </authorList>
    </citation>
    <scope>NUCLEOTIDE SEQUENCE [LARGE SCALE GENOMIC DNA]</scope>
    <source>
        <strain evidence="2">cv. AM560-2</strain>
    </source>
</reference>
<evidence type="ECO:0000313" key="2">
    <source>
        <dbReference type="Proteomes" id="UP000091857"/>
    </source>
</evidence>
<comment type="caution">
    <text evidence="1">The sequence shown here is derived from an EMBL/GenBank/DDBJ whole genome shotgun (WGS) entry which is preliminary data.</text>
</comment>
<sequence>MHTVWNLPRYDFLSSLNCNASFFWEILNAIEEERSIINHFIVY</sequence>
<keyword evidence="2" id="KW-1185">Reference proteome</keyword>
<protein>
    <submittedName>
        <fullName evidence="1">Uncharacterized protein</fullName>
    </submittedName>
</protein>
<dbReference type="EMBL" id="CM004391">
    <property type="protein sequence ID" value="KAG8654127.1"/>
    <property type="molecule type" value="Genomic_DNA"/>
</dbReference>
<dbReference type="Proteomes" id="UP000091857">
    <property type="component" value="Chromosome 5"/>
</dbReference>